<sequence>MIFGKSTIGNIEIDTQQQASDTGPIIREHRFACLPWQYEFLTDLDTFAIAGVGGIGSGKTHALMRAVTIIMQSEAGTGTIGGIFANTYSQLHQSVLPRLWAFLSEMGLEQGIDWVFNRQPPAEWGFASNFKKHDGVLTVRAWGQAVARSLDNPDAIRGLDLGWAVLDEARDIVQGTYDIVIGRLRCPKARRRIIRLTTTPNGYDWIYETFATNPTNDRRMIQMTTRDNDYLPQSFVKRLEESYDETFLAQEVDGKFVSLRKGQVYRAFDRKLHVVQADQVVLPRPDQFRLIVAVDFNRSPYCVCLLCELPDRSIAFDEIVMDGADTPSMFDEVARRVSAIGPSSVSVYGDASGNQRNTKSNHSDYDMISVKMSSAFGSRFVPAWGKANPAIQERIAAVNGSLKPAAGQPRIIVSSKCKTLIQDFEQVSYKKGSMELDPGPDKRLTHMSDAVSYYIVKRYPVPKSRNGGTLTFGWT</sequence>
<dbReference type="Gene3D" id="3.40.50.300">
    <property type="entry name" value="P-loop containing nucleotide triphosphate hydrolases"/>
    <property type="match status" value="1"/>
</dbReference>
<dbReference type="Gene3D" id="3.30.420.280">
    <property type="match status" value="1"/>
</dbReference>
<dbReference type="InterPro" id="IPR052380">
    <property type="entry name" value="Viral_DNA_packaging_terminase"/>
</dbReference>
<name>A0A6J5LUL5_9CAUD</name>
<dbReference type="PANTHER" id="PTHR39184">
    <property type="match status" value="1"/>
</dbReference>
<dbReference type="Pfam" id="PF03237">
    <property type="entry name" value="Terminase_6N"/>
    <property type="match status" value="1"/>
</dbReference>
<proteinExistence type="predicted"/>
<gene>
    <name evidence="1" type="ORF">UFOVP329_16</name>
</gene>
<dbReference type="PANTHER" id="PTHR39184:SF1">
    <property type="entry name" value="PBSX PHAGE TERMINASE LARGE SUBUNIT"/>
    <property type="match status" value="1"/>
</dbReference>
<dbReference type="InterPro" id="IPR027417">
    <property type="entry name" value="P-loop_NTPase"/>
</dbReference>
<evidence type="ECO:0000313" key="1">
    <source>
        <dbReference type="EMBL" id="CAB4138254.1"/>
    </source>
</evidence>
<reference evidence="1" key="1">
    <citation type="submission" date="2020-04" db="EMBL/GenBank/DDBJ databases">
        <authorList>
            <person name="Chiriac C."/>
            <person name="Salcher M."/>
            <person name="Ghai R."/>
            <person name="Kavagutti S V."/>
        </authorList>
    </citation>
    <scope>NUCLEOTIDE SEQUENCE</scope>
</reference>
<protein>
    <submittedName>
        <fullName evidence="1">Phage terminase large subunit</fullName>
    </submittedName>
</protein>
<dbReference type="EMBL" id="LR796342">
    <property type="protein sequence ID" value="CAB4138254.1"/>
    <property type="molecule type" value="Genomic_DNA"/>
</dbReference>
<accession>A0A6J5LUL5</accession>
<organism evidence="1">
    <name type="scientific">uncultured Caudovirales phage</name>
    <dbReference type="NCBI Taxonomy" id="2100421"/>
    <lineage>
        <taxon>Viruses</taxon>
        <taxon>Duplodnaviria</taxon>
        <taxon>Heunggongvirae</taxon>
        <taxon>Uroviricota</taxon>
        <taxon>Caudoviricetes</taxon>
        <taxon>Peduoviridae</taxon>
        <taxon>Maltschvirus</taxon>
        <taxon>Maltschvirus maltsch</taxon>
    </lineage>
</organism>